<evidence type="ECO:0000313" key="2">
    <source>
        <dbReference type="Proteomes" id="UP000033876"/>
    </source>
</evidence>
<dbReference type="GO" id="GO:0005509">
    <property type="term" value="F:calcium ion binding"/>
    <property type="evidence" value="ECO:0007669"/>
    <property type="project" value="InterPro"/>
</dbReference>
<dbReference type="PROSITE" id="PS00018">
    <property type="entry name" value="EF_HAND_1"/>
    <property type="match status" value="1"/>
</dbReference>
<dbReference type="Gene3D" id="4.10.1080.10">
    <property type="entry name" value="TSP type-3 repeat"/>
    <property type="match status" value="1"/>
</dbReference>
<dbReference type="EMBL" id="LBTF01000007">
    <property type="protein sequence ID" value="KKQ35699.1"/>
    <property type="molecule type" value="Genomic_DNA"/>
</dbReference>
<dbReference type="InterPro" id="IPR028974">
    <property type="entry name" value="TSP_type-3_rpt"/>
</dbReference>
<accession>A0A0G0JG07</accession>
<comment type="caution">
    <text evidence="1">The sequence shown here is derived from an EMBL/GenBank/DDBJ whole genome shotgun (WGS) entry which is preliminary data.</text>
</comment>
<dbReference type="Proteomes" id="UP000033876">
    <property type="component" value="Unassembled WGS sequence"/>
</dbReference>
<evidence type="ECO:0000313" key="1">
    <source>
        <dbReference type="EMBL" id="KKQ35699.1"/>
    </source>
</evidence>
<sequence length="290" mass="32307">MNYRPSKKFIKTISIIFGSFLLLFILSLVLGKKEVVVSVNSGLGLEALTMGSTVKDLVEKDSDNDSIPDWEEALWETDPFQKDTNNDGVLDNIEIENKKKILAGDNYQPNNTEELTETERFARELFTTTQALRQSGQLDQANIDDLFSQINLKSLTNEVVDYTLSDLNIDEEKDPNLFVQEIKALAQKYGDQNLGQELGILSDAVATDDQELFNQLIEIGNGYQAFAADALKMPVSDSLAKNHLNLINYAIKTGISVIGLSKAGSDPIQSVQALKEYNIWSQKLTDSLEF</sequence>
<dbReference type="AlphaFoldDB" id="A0A0G0JG07"/>
<name>A0A0G0JG07_9BACT</name>
<protein>
    <recommendedName>
        <fullName evidence="3">Thrombospondin type 3 repeat superfamily protein</fullName>
    </recommendedName>
</protein>
<organism evidence="1 2">
    <name type="scientific">Candidatus Nomurabacteria bacterium GW2011_GWB1_37_5</name>
    <dbReference type="NCBI Taxonomy" id="1618742"/>
    <lineage>
        <taxon>Bacteria</taxon>
        <taxon>Candidatus Nomuraibacteriota</taxon>
    </lineage>
</organism>
<gene>
    <name evidence="1" type="ORF">US50_C0007G0007</name>
</gene>
<evidence type="ECO:0008006" key="3">
    <source>
        <dbReference type="Google" id="ProtNLM"/>
    </source>
</evidence>
<proteinExistence type="predicted"/>
<dbReference type="InterPro" id="IPR018247">
    <property type="entry name" value="EF_Hand_1_Ca_BS"/>
</dbReference>
<reference evidence="1 2" key="1">
    <citation type="journal article" date="2015" name="Nature">
        <title>rRNA introns, odd ribosomes, and small enigmatic genomes across a large radiation of phyla.</title>
        <authorList>
            <person name="Brown C.T."/>
            <person name="Hug L.A."/>
            <person name="Thomas B.C."/>
            <person name="Sharon I."/>
            <person name="Castelle C.J."/>
            <person name="Singh A."/>
            <person name="Wilkins M.J."/>
            <person name="Williams K.H."/>
            <person name="Banfield J.F."/>
        </authorList>
    </citation>
    <scope>NUCLEOTIDE SEQUENCE [LARGE SCALE GENOMIC DNA]</scope>
</reference>